<organism evidence="3 4">
    <name type="scientific">Marinobacter salarius</name>
    <dbReference type="NCBI Taxonomy" id="1420917"/>
    <lineage>
        <taxon>Bacteria</taxon>
        <taxon>Pseudomonadati</taxon>
        <taxon>Pseudomonadota</taxon>
        <taxon>Gammaproteobacteria</taxon>
        <taxon>Pseudomonadales</taxon>
        <taxon>Marinobacteraceae</taxon>
        <taxon>Marinobacter</taxon>
    </lineage>
</organism>
<evidence type="ECO:0000313" key="4">
    <source>
        <dbReference type="Proteomes" id="UP000193100"/>
    </source>
</evidence>
<dbReference type="RefSeq" id="WP_198324953.1">
    <property type="nucleotide sequence ID" value="NZ_CP020932.1"/>
</dbReference>
<evidence type="ECO:0000313" key="3">
    <source>
        <dbReference type="EMBL" id="ARM86127.1"/>
    </source>
</evidence>
<dbReference type="EMBL" id="CP020932">
    <property type="protein sequence ID" value="ARM86127.1"/>
    <property type="molecule type" value="Genomic_DNA"/>
</dbReference>
<reference evidence="3 4" key="1">
    <citation type="submission" date="2017-04" db="EMBL/GenBank/DDBJ databases">
        <title>Genome Sequence of Marinobacter salarius strain SMR5 Isolated from a culture of the Diatom Skeletonema marinoi.</title>
        <authorList>
            <person name="Topel M."/>
            <person name="Pinder M.I.M."/>
            <person name="Johansson O.N."/>
            <person name="Kourtchenko O."/>
            <person name="Godhe A."/>
            <person name="Clarke A.K."/>
        </authorList>
    </citation>
    <scope>NUCLEOTIDE SEQUENCE [LARGE SCALE GENOMIC DNA]</scope>
    <source>
        <strain evidence="3 4">SMR5</strain>
        <plasmid evidence="4">Plasmid psmr5</plasmid>
    </source>
</reference>
<feature type="region of interest" description="Disordered" evidence="1">
    <location>
        <begin position="276"/>
        <end position="308"/>
    </location>
</feature>
<dbReference type="AlphaFoldDB" id="A0A1W6KFE4"/>
<feature type="signal peptide" evidence="2">
    <location>
        <begin position="1"/>
        <end position="24"/>
    </location>
</feature>
<dbReference type="Proteomes" id="UP000193100">
    <property type="component" value="Plasmid pSMR5"/>
</dbReference>
<proteinExistence type="predicted"/>
<feature type="region of interest" description="Disordered" evidence="1">
    <location>
        <begin position="86"/>
        <end position="105"/>
    </location>
</feature>
<evidence type="ECO:0008006" key="5">
    <source>
        <dbReference type="Google" id="ProtNLM"/>
    </source>
</evidence>
<keyword evidence="2" id="KW-0732">Signal</keyword>
<sequence length="794" mass="86486">MTFLSKYRLILIPCLIAGTFSITGCEWDSSDDPQSTNTEQSDNNSDSGDGTGEGGDTPTTGEEATVSGLAATSEPLEEAEVCLDQNGNGKCESDEPNTVTDSEGRWSITLPDGQLTETTPVIVTTTPSTTLADSGEPADWNYALTGVAEPNFTKTVDGVFISPISTLVENEVANLPSGDRDEAIRNIAGKLGTDVDIFENYLTPPAGSTPTTEDEYDRLQRIADAANELATQIDASIPDNERNNLTEQQIDKLVFDQVNDGLEQIVEEVNKSLVEQPDDSQFDGGDIVNNPEFDDLKQPPDTSEPSPTLTELESRIANAESISPFFEEVGFETYPVVGSQLLHLYLYEVDSSLTADFNATRAQLHNLEVELASLRNQTPPPAPTARSENQIYYEARRRITVAADQDTGIVDIQIGVPSNTDYRSDDSNFQAISESFCDNGNFACDELSTTVKRVRALVWTGFSYRENTIQIGHAGRQGYLPLFSLGEIIANSNATEFASEMNFGEFDLSGLDAVEVIDELVGGKDVPELGSFTFNPDSKGYTFSEKLVTELLLSTWPQAGAGNLCDLPGMPDASITESCNLVYGQISQSTNLPAETFGEILYPISQQDAAYNSLLEDGRPVDALGVTGPTDDAYVARLFGSASNEEGVIRLYRQTESGNFDTLNLNGRWERSGNEAPFERIELFLPSGFFYTDARLGFDLGRSYLFERSGFLRHGWLVPDSVNVDSLFGRQQARYAFNETAFNQIIADLDALGALTEHPYFTRLLIAEMEADIVTTQEAIDSEQNTGGGGGQTE</sequence>
<protein>
    <recommendedName>
        <fullName evidence="5">Lipoprotein</fullName>
    </recommendedName>
</protein>
<dbReference type="GeneID" id="77258279"/>
<keyword evidence="3" id="KW-0614">Plasmid</keyword>
<geneLocation type="plasmid" evidence="4">
    <name>psmr5</name>
</geneLocation>
<evidence type="ECO:0000256" key="1">
    <source>
        <dbReference type="SAM" id="MobiDB-lite"/>
    </source>
</evidence>
<accession>A0A1W6KFE4</accession>
<gene>
    <name evidence="3" type="ORF">MARSALSMR5_04107</name>
</gene>
<evidence type="ECO:0000256" key="2">
    <source>
        <dbReference type="SAM" id="SignalP"/>
    </source>
</evidence>
<dbReference type="PROSITE" id="PS51257">
    <property type="entry name" value="PROKAR_LIPOPROTEIN"/>
    <property type="match status" value="1"/>
</dbReference>
<name>A0A1W6KFE4_9GAMM</name>
<feature type="chain" id="PRO_5012438997" description="Lipoprotein" evidence="2">
    <location>
        <begin position="25"/>
        <end position="794"/>
    </location>
</feature>
<feature type="region of interest" description="Disordered" evidence="1">
    <location>
        <begin position="27"/>
        <end position="74"/>
    </location>
</feature>